<keyword evidence="2" id="KW-1185">Reference proteome</keyword>
<gene>
    <name evidence="1" type="ORF">ACIBG2_22880</name>
</gene>
<comment type="caution">
    <text evidence="1">The sequence shown here is derived from an EMBL/GenBank/DDBJ whole genome shotgun (WGS) entry which is preliminary data.</text>
</comment>
<name>A0ABW7YX13_9ACTN</name>
<dbReference type="EMBL" id="JBITGY010000006">
    <property type="protein sequence ID" value="MFI6500246.1"/>
    <property type="molecule type" value="Genomic_DNA"/>
</dbReference>
<reference evidence="1 2" key="1">
    <citation type="submission" date="2024-10" db="EMBL/GenBank/DDBJ databases">
        <title>The Natural Products Discovery Center: Release of the First 8490 Sequenced Strains for Exploring Actinobacteria Biosynthetic Diversity.</title>
        <authorList>
            <person name="Kalkreuter E."/>
            <person name="Kautsar S.A."/>
            <person name="Yang D."/>
            <person name="Bader C.D."/>
            <person name="Teijaro C.N."/>
            <person name="Fluegel L."/>
            <person name="Davis C.M."/>
            <person name="Simpson J.R."/>
            <person name="Lauterbach L."/>
            <person name="Steele A.D."/>
            <person name="Gui C."/>
            <person name="Meng S."/>
            <person name="Li G."/>
            <person name="Viehrig K."/>
            <person name="Ye F."/>
            <person name="Su P."/>
            <person name="Kiefer A.F."/>
            <person name="Nichols A."/>
            <person name="Cepeda A.J."/>
            <person name="Yan W."/>
            <person name="Fan B."/>
            <person name="Jiang Y."/>
            <person name="Adhikari A."/>
            <person name="Zheng C.-J."/>
            <person name="Schuster L."/>
            <person name="Cowan T.M."/>
            <person name="Smanski M.J."/>
            <person name="Chevrette M.G."/>
            <person name="De Carvalho L.P.S."/>
            <person name="Shen B."/>
        </authorList>
    </citation>
    <scope>NUCLEOTIDE SEQUENCE [LARGE SCALE GENOMIC DNA]</scope>
    <source>
        <strain evidence="1 2">NPDC050545</strain>
    </source>
</reference>
<sequence>MRATVLEAAASAMAAPEAAARLLGAAARLRGVPASGDVAARFHVELAAGAAMPNPERYAISPLSSP</sequence>
<protein>
    <submittedName>
        <fullName evidence="1">Uncharacterized protein</fullName>
    </submittedName>
</protein>
<dbReference type="Proteomes" id="UP001612741">
    <property type="component" value="Unassembled WGS sequence"/>
</dbReference>
<accession>A0ABW7YX13</accession>
<proteinExistence type="predicted"/>
<evidence type="ECO:0000313" key="2">
    <source>
        <dbReference type="Proteomes" id="UP001612741"/>
    </source>
</evidence>
<evidence type="ECO:0000313" key="1">
    <source>
        <dbReference type="EMBL" id="MFI6500246.1"/>
    </source>
</evidence>
<organism evidence="1 2">
    <name type="scientific">Nonomuraea typhae</name>
    <dbReference type="NCBI Taxonomy" id="2603600"/>
    <lineage>
        <taxon>Bacteria</taxon>
        <taxon>Bacillati</taxon>
        <taxon>Actinomycetota</taxon>
        <taxon>Actinomycetes</taxon>
        <taxon>Streptosporangiales</taxon>
        <taxon>Streptosporangiaceae</taxon>
        <taxon>Nonomuraea</taxon>
    </lineage>
</organism>
<dbReference type="RefSeq" id="WP_397084028.1">
    <property type="nucleotide sequence ID" value="NZ_JBITGY010000006.1"/>
</dbReference>